<dbReference type="Proteomes" id="UP000288361">
    <property type="component" value="Unassembled WGS sequence"/>
</dbReference>
<dbReference type="EMBL" id="PIQA01000011">
    <property type="protein sequence ID" value="RUO62704.1"/>
    <property type="molecule type" value="Genomic_DNA"/>
</dbReference>
<organism evidence="4 5">
    <name type="scientific">Idiomarina piscisalsi</name>
    <dbReference type="NCBI Taxonomy" id="1096243"/>
    <lineage>
        <taxon>Bacteria</taxon>
        <taxon>Pseudomonadati</taxon>
        <taxon>Pseudomonadota</taxon>
        <taxon>Gammaproteobacteria</taxon>
        <taxon>Alteromonadales</taxon>
        <taxon>Idiomarinaceae</taxon>
        <taxon>Idiomarina</taxon>
    </lineage>
</organism>
<accession>A0A432YP32</accession>
<dbReference type="InterPro" id="IPR038309">
    <property type="entry name" value="Rsd/AlgQ_sf"/>
</dbReference>
<gene>
    <name evidence="4" type="ORF">CWI73_09530</name>
</gene>
<protein>
    <submittedName>
        <fullName evidence="4">Sigma D regulator</fullName>
    </submittedName>
</protein>
<dbReference type="AlphaFoldDB" id="A0A432YP32"/>
<keyword evidence="1 3" id="KW-0805">Transcription regulation</keyword>
<dbReference type="RefSeq" id="WP_126752574.1">
    <property type="nucleotide sequence ID" value="NZ_JBHUMT010000004.1"/>
</dbReference>
<reference evidence="4 5" key="1">
    <citation type="journal article" date="2011" name="Front. Microbiol.">
        <title>Genomic signatures of strain selection and enhancement in Bacillus atrophaeus var. globigii, a historical biowarfare simulant.</title>
        <authorList>
            <person name="Gibbons H.S."/>
            <person name="Broomall S.M."/>
            <person name="McNew L.A."/>
            <person name="Daligault H."/>
            <person name="Chapman C."/>
            <person name="Bruce D."/>
            <person name="Karavis M."/>
            <person name="Krepps M."/>
            <person name="McGregor P.A."/>
            <person name="Hong C."/>
            <person name="Park K.H."/>
            <person name="Akmal A."/>
            <person name="Feldman A."/>
            <person name="Lin J.S."/>
            <person name="Chang W.E."/>
            <person name="Higgs B.W."/>
            <person name="Demirev P."/>
            <person name="Lindquist J."/>
            <person name="Liem A."/>
            <person name="Fochler E."/>
            <person name="Read T.D."/>
            <person name="Tapia R."/>
            <person name="Johnson S."/>
            <person name="Bishop-Lilly K.A."/>
            <person name="Detter C."/>
            <person name="Han C."/>
            <person name="Sozhamannan S."/>
            <person name="Rosenzweig C.N."/>
            <person name="Skowronski E.W."/>
        </authorList>
    </citation>
    <scope>NUCLEOTIDE SEQUENCE [LARGE SCALE GENOMIC DNA]</scope>
    <source>
        <strain evidence="4 5">TPS4-2</strain>
    </source>
</reference>
<evidence type="ECO:0000256" key="3">
    <source>
        <dbReference type="RuleBase" id="RU004409"/>
    </source>
</evidence>
<dbReference type="InterPro" id="IPR007448">
    <property type="entry name" value="Sigma70_reg_Rsd_AlgQ"/>
</dbReference>
<proteinExistence type="inferred from homology"/>
<keyword evidence="2 3" id="KW-0804">Transcription</keyword>
<evidence type="ECO:0000313" key="5">
    <source>
        <dbReference type="Proteomes" id="UP000288361"/>
    </source>
</evidence>
<evidence type="ECO:0000256" key="2">
    <source>
        <dbReference type="ARBA" id="ARBA00023163"/>
    </source>
</evidence>
<sequence length="158" mass="18095">MLSCNEQAKKRWGGAHKTIDHWLEERQDLLINYFKLAALPPYENSHKGLPDVVDIRNFCGQLVDYVSSGHFEIYDQIVREASSQGHSVDDLADDLFPLISDTTDIALDFNDKYGDIDSTNHCDKFDRDLSALGEAIELRMEFEDQLLNHLEEHQLITA</sequence>
<comment type="similarity">
    <text evidence="3">Belongs to the Rsd/AlgQ family.</text>
</comment>
<dbReference type="PIRSF" id="PIRSF016548">
    <property type="entry name" value="Rsd_AlgQ"/>
    <property type="match status" value="1"/>
</dbReference>
<comment type="caution">
    <text evidence="4">The sequence shown here is derived from an EMBL/GenBank/DDBJ whole genome shotgun (WGS) entry which is preliminary data.</text>
</comment>
<dbReference type="Pfam" id="PF04353">
    <property type="entry name" value="Rsd_AlgQ"/>
    <property type="match status" value="1"/>
</dbReference>
<dbReference type="GO" id="GO:0006355">
    <property type="term" value="P:regulation of DNA-templated transcription"/>
    <property type="evidence" value="ECO:0007669"/>
    <property type="project" value="InterPro"/>
</dbReference>
<dbReference type="Gene3D" id="1.20.120.1370">
    <property type="entry name" value="Regulator of RNA polymerase sigma(70) subunit, domain 4"/>
    <property type="match status" value="1"/>
</dbReference>
<evidence type="ECO:0000256" key="1">
    <source>
        <dbReference type="ARBA" id="ARBA00023015"/>
    </source>
</evidence>
<dbReference type="NCBIfam" id="NF008723">
    <property type="entry name" value="PRK11718.1"/>
    <property type="match status" value="1"/>
</dbReference>
<evidence type="ECO:0000313" key="4">
    <source>
        <dbReference type="EMBL" id="RUO62704.1"/>
    </source>
</evidence>
<name>A0A432YP32_9GAMM</name>